<dbReference type="AlphaFoldDB" id="A0A6P3XK77"/>
<protein>
    <submittedName>
        <fullName evidence="3">Uncharacterized protein LOC106746503</fullName>
    </submittedName>
</protein>
<dbReference type="InterPro" id="IPR015816">
    <property type="entry name" value="Vitellinogen_b-sht_N"/>
</dbReference>
<dbReference type="Gene3D" id="2.30.230.10">
    <property type="entry name" value="Lipovitellin, beta-sheet shell regions, chain A"/>
    <property type="match status" value="1"/>
</dbReference>
<dbReference type="GO" id="GO:0005319">
    <property type="term" value="F:lipid transporter activity"/>
    <property type="evidence" value="ECO:0007669"/>
    <property type="project" value="InterPro"/>
</dbReference>
<evidence type="ECO:0000256" key="1">
    <source>
        <dbReference type="SAM" id="SignalP"/>
    </source>
</evidence>
<dbReference type="GeneID" id="106746503"/>
<name>A0A6P3XK77_DINQU</name>
<proteinExistence type="predicted"/>
<dbReference type="RefSeq" id="XP_014478642.1">
    <property type="nucleotide sequence ID" value="XM_014623156.1"/>
</dbReference>
<dbReference type="Proteomes" id="UP000515204">
    <property type="component" value="Unplaced"/>
</dbReference>
<feature type="chain" id="PRO_5028280082" evidence="1">
    <location>
        <begin position="19"/>
        <end position="299"/>
    </location>
</feature>
<dbReference type="OrthoDB" id="7572579at2759"/>
<evidence type="ECO:0000313" key="2">
    <source>
        <dbReference type="Proteomes" id="UP000515204"/>
    </source>
</evidence>
<keyword evidence="1" id="KW-0732">Signal</keyword>
<evidence type="ECO:0000313" key="3">
    <source>
        <dbReference type="RefSeq" id="XP_014478642.1"/>
    </source>
</evidence>
<keyword evidence="2" id="KW-1185">Reference proteome</keyword>
<gene>
    <name evidence="3" type="primary">LOC106746503</name>
</gene>
<feature type="signal peptide" evidence="1">
    <location>
        <begin position="1"/>
        <end position="18"/>
    </location>
</feature>
<organism evidence="2 3">
    <name type="scientific">Dinoponera quadriceps</name>
    <name type="common">South American ant</name>
    <dbReference type="NCBI Taxonomy" id="609295"/>
    <lineage>
        <taxon>Eukaryota</taxon>
        <taxon>Metazoa</taxon>
        <taxon>Ecdysozoa</taxon>
        <taxon>Arthropoda</taxon>
        <taxon>Hexapoda</taxon>
        <taxon>Insecta</taxon>
        <taxon>Pterygota</taxon>
        <taxon>Neoptera</taxon>
        <taxon>Endopterygota</taxon>
        <taxon>Hymenoptera</taxon>
        <taxon>Apocrita</taxon>
        <taxon>Aculeata</taxon>
        <taxon>Formicoidea</taxon>
        <taxon>Formicidae</taxon>
        <taxon>Ponerinae</taxon>
        <taxon>Ponerini</taxon>
        <taxon>Dinoponera</taxon>
    </lineage>
</organism>
<sequence>MIVLIPFFLAANVSVNDTSEWTYGPEYSFNVNLTYVVKSDLAVPDLASIMQVISAMKCRPKELENSLLCRLQNSTMSVNKDNTSREIATEQMFEIRFSERGVESLLIEPPTYMEVVNFIRKVASQLSVGADMKRKIGMSQFMSRENTSMGDCATVYRITRELPETSEPLEVAENADFQLVVLPMADARPGTSLTIEKSRMGCINPPRYVDFSMGILKMKRFYSTIHVDGVDRFESFTEIDGKLRPPTESKISLKILTFTSQLRLSLDSIEPAQDPLPSVPYGEVIDLNTNNDVPINIID</sequence>
<accession>A0A6P3XK77</accession>
<reference evidence="3" key="1">
    <citation type="submission" date="2025-08" db="UniProtKB">
        <authorList>
            <consortium name="RefSeq"/>
        </authorList>
    </citation>
    <scope>IDENTIFICATION</scope>
</reference>
<dbReference type="KEGG" id="dqu:106746503"/>